<dbReference type="EMBL" id="CP017105">
    <property type="protein sequence ID" value="APO72289.1"/>
    <property type="molecule type" value="Genomic_DNA"/>
</dbReference>
<keyword evidence="1" id="KW-0614">Plasmid</keyword>
<protein>
    <submittedName>
        <fullName evidence="1">Uncharacterized protein</fullName>
    </submittedName>
</protein>
<dbReference type="RefSeq" id="WP_074072474.1">
    <property type="nucleotide sequence ID" value="NZ_CP017105.1"/>
</dbReference>
<dbReference type="Proteomes" id="UP000184749">
    <property type="component" value="Plasmid pRgalIE4872d"/>
</dbReference>
<accession>A0A1L5NWQ9</accession>
<proteinExistence type="predicted"/>
<dbReference type="AlphaFoldDB" id="A0A1L5NWQ9"/>
<gene>
    <name evidence="1" type="ORF">IE4872_PD01771</name>
</gene>
<evidence type="ECO:0000313" key="2">
    <source>
        <dbReference type="Proteomes" id="UP000184749"/>
    </source>
</evidence>
<organism evidence="1 2">
    <name type="scientific">Rhizobium gallicum</name>
    <dbReference type="NCBI Taxonomy" id="56730"/>
    <lineage>
        <taxon>Bacteria</taxon>
        <taxon>Pseudomonadati</taxon>
        <taxon>Pseudomonadota</taxon>
        <taxon>Alphaproteobacteria</taxon>
        <taxon>Hyphomicrobiales</taxon>
        <taxon>Rhizobiaceae</taxon>
        <taxon>Rhizobium/Agrobacterium group</taxon>
        <taxon>Rhizobium</taxon>
    </lineage>
</organism>
<evidence type="ECO:0000313" key="1">
    <source>
        <dbReference type="EMBL" id="APO72289.1"/>
    </source>
</evidence>
<name>A0A1L5NWQ9_9HYPH</name>
<geneLocation type="plasmid" evidence="2">
    <name>prgalie4872d</name>
</geneLocation>
<sequence length="90" mass="10478">MTRDHFSAREMPLQNDDVEICKRIFDRICTTHHITSDAERDQLASQIIYFYQHGVTNEQSLERLISSIAGDENIDVTETAVQLTEKQRPR</sequence>
<reference evidence="1 2" key="1">
    <citation type="submission" date="2016-09" db="EMBL/GenBank/DDBJ databases">
        <title>The complete genome sequences of Rhizobium gallicum, symbiovars gallicum and phaseoli, symbionts associated to common bean (Phaseolus vulgaris).</title>
        <authorList>
            <person name="Bustos P."/>
            <person name="Santamaria R.I."/>
            <person name="Perez-Carrascal O.M."/>
            <person name="Juarez S."/>
            <person name="Lozano L."/>
            <person name="Martinez-Flores I."/>
            <person name="Martinez-Romero E."/>
            <person name="Cevallos M."/>
            <person name="Romero D."/>
            <person name="Davila G."/>
            <person name="Gonzalez V."/>
        </authorList>
    </citation>
    <scope>NUCLEOTIDE SEQUENCE [LARGE SCALE GENOMIC DNA]</scope>
    <source>
        <strain evidence="1 2">IE4872</strain>
        <plasmid evidence="2">prgalie4872d</plasmid>
    </source>
</reference>